<evidence type="ECO:0000259" key="5">
    <source>
        <dbReference type="PROSITE" id="PS50943"/>
    </source>
</evidence>
<dbReference type="CDD" id="cd00093">
    <property type="entry name" value="HTH_XRE"/>
    <property type="match status" value="1"/>
</dbReference>
<evidence type="ECO:0000313" key="6">
    <source>
        <dbReference type="EMBL" id="EFY04845.1"/>
    </source>
</evidence>
<dbReference type="InterPro" id="IPR001387">
    <property type="entry name" value="Cro/C1-type_HTH"/>
</dbReference>
<evidence type="ECO:0000313" key="7">
    <source>
        <dbReference type="Proteomes" id="UP000004923"/>
    </source>
</evidence>
<dbReference type="InterPro" id="IPR050336">
    <property type="entry name" value="Chromosome_partition/occlusion"/>
</dbReference>
<feature type="domain" description="HTH cro/C1-type" evidence="5">
    <location>
        <begin position="137"/>
        <end position="167"/>
    </location>
</feature>
<gene>
    <name evidence="6" type="ORF">HMPREF9443_01159</name>
</gene>
<dbReference type="PANTHER" id="PTHR33375">
    <property type="entry name" value="CHROMOSOME-PARTITIONING PROTEIN PARB-RELATED"/>
    <property type="match status" value="1"/>
</dbReference>
<accession>E8LE81</accession>
<dbReference type="InterPro" id="IPR041468">
    <property type="entry name" value="HTH_ParB/Spo0J"/>
</dbReference>
<evidence type="ECO:0000256" key="1">
    <source>
        <dbReference type="ARBA" id="ARBA00004453"/>
    </source>
</evidence>
<evidence type="ECO:0000256" key="4">
    <source>
        <dbReference type="ARBA" id="ARBA00023125"/>
    </source>
</evidence>
<keyword evidence="4" id="KW-0238">DNA-binding</keyword>
<dbReference type="Pfam" id="PF17762">
    <property type="entry name" value="HTH_ParB"/>
    <property type="match status" value="1"/>
</dbReference>
<sequence length="330" mass="37208">MSKKGGLGKGLGAIFGENTSPAVEKVQEPASAAQELLIKNIAANPYQPRCNFDEEKLQELAASIKEFGVVQPVVVRKKGRSYELVAGERRLRAAGLAGLTKVPAIVKDYDDAKMMEIALIENIQRHDLNPIEEAQGLRRLMQEFKLTQEQTAEKVGRSRSAVTNILRLLNLPEQVQKQIINGVLTMGQAKQLLGLPKPEQMCEVAEAIIANGWSSRMTEEVVRKLKEGKKLKIVRELIEEEAKNKDNKEKKPKREPTENDIFCHDFEQRLVEFLGTKVKVVPKLDEQGRQGGTIHIEYYSAEDLERIYEVLQQGRHEEKPLNGEPKRLNV</sequence>
<dbReference type="SMART" id="SM00470">
    <property type="entry name" value="ParB"/>
    <property type="match status" value="1"/>
</dbReference>
<dbReference type="PROSITE" id="PS50943">
    <property type="entry name" value="HTH_CROC1"/>
    <property type="match status" value="1"/>
</dbReference>
<dbReference type="InterPro" id="IPR003115">
    <property type="entry name" value="ParB_N"/>
</dbReference>
<dbReference type="GO" id="GO:0003677">
    <property type="term" value="F:DNA binding"/>
    <property type="evidence" value="ECO:0007669"/>
    <property type="project" value="UniProtKB-KW"/>
</dbReference>
<name>E8LE81_9FIRM</name>
<dbReference type="HOGENOM" id="CLU_023853_0_0_9"/>
<dbReference type="FunFam" id="1.10.10.2830:FF:000001">
    <property type="entry name" value="Chromosome partitioning protein ParB"/>
    <property type="match status" value="1"/>
</dbReference>
<dbReference type="OrthoDB" id="9802051at2"/>
<comment type="similarity">
    <text evidence="2">Belongs to the ParB family.</text>
</comment>
<keyword evidence="3" id="KW-0159">Chromosome partition</keyword>
<proteinExistence type="inferred from homology"/>
<dbReference type="NCBIfam" id="TIGR00180">
    <property type="entry name" value="parB_part"/>
    <property type="match status" value="1"/>
</dbReference>
<dbReference type="RefSeq" id="WP_009145524.1">
    <property type="nucleotide sequence ID" value="NZ_GL830884.1"/>
</dbReference>
<keyword evidence="7" id="KW-1185">Reference proteome</keyword>
<dbReference type="GO" id="GO:0009295">
    <property type="term" value="C:nucleoid"/>
    <property type="evidence" value="ECO:0007669"/>
    <property type="project" value="UniProtKB-SubCell"/>
</dbReference>
<organism evidence="6 7">
    <name type="scientific">Phascolarctobacterium succinatutens YIT 12067</name>
    <dbReference type="NCBI Taxonomy" id="626939"/>
    <lineage>
        <taxon>Bacteria</taxon>
        <taxon>Bacillati</taxon>
        <taxon>Bacillota</taxon>
        <taxon>Negativicutes</taxon>
        <taxon>Acidaminococcales</taxon>
        <taxon>Acidaminococcaceae</taxon>
        <taxon>Phascolarctobacterium</taxon>
    </lineage>
</organism>
<protein>
    <submittedName>
        <fullName evidence="6">ParB-like protein</fullName>
    </submittedName>
</protein>
<dbReference type="PANTHER" id="PTHR33375:SF1">
    <property type="entry name" value="CHROMOSOME-PARTITIONING PROTEIN PARB-RELATED"/>
    <property type="match status" value="1"/>
</dbReference>
<dbReference type="GO" id="GO:0007059">
    <property type="term" value="P:chromosome segregation"/>
    <property type="evidence" value="ECO:0007669"/>
    <property type="project" value="UniProtKB-KW"/>
</dbReference>
<dbReference type="EMBL" id="AEVN01000046">
    <property type="protein sequence ID" value="EFY04845.1"/>
    <property type="molecule type" value="Genomic_DNA"/>
</dbReference>
<dbReference type="InterPro" id="IPR036086">
    <property type="entry name" value="ParB/Sulfiredoxin_sf"/>
</dbReference>
<dbReference type="Gene3D" id="3.90.1530.30">
    <property type="match status" value="1"/>
</dbReference>
<dbReference type="GO" id="GO:0045881">
    <property type="term" value="P:positive regulation of sporulation resulting in formation of a cellular spore"/>
    <property type="evidence" value="ECO:0007669"/>
    <property type="project" value="TreeGrafter"/>
</dbReference>
<comment type="subcellular location">
    <subcellularLocation>
        <location evidence="1">Cytoplasm</location>
        <location evidence="1">Nucleoid</location>
    </subcellularLocation>
</comment>
<reference evidence="6 7" key="1">
    <citation type="submission" date="2011-01" db="EMBL/GenBank/DDBJ databases">
        <authorList>
            <person name="Weinstock G."/>
            <person name="Sodergren E."/>
            <person name="Clifton S."/>
            <person name="Fulton L."/>
            <person name="Fulton B."/>
            <person name="Courtney L."/>
            <person name="Fronick C."/>
            <person name="Harrison M."/>
            <person name="Strong C."/>
            <person name="Farmer C."/>
            <person name="Delahaunty K."/>
            <person name="Markovic C."/>
            <person name="Hall O."/>
            <person name="Minx P."/>
            <person name="Tomlinson C."/>
            <person name="Mitreva M."/>
            <person name="Hou S."/>
            <person name="Chen J."/>
            <person name="Wollam A."/>
            <person name="Pepin K.H."/>
            <person name="Johnson M."/>
            <person name="Bhonagiri V."/>
            <person name="Zhang X."/>
            <person name="Suruliraj S."/>
            <person name="Warren W."/>
            <person name="Chinwalla A."/>
            <person name="Mardis E.R."/>
            <person name="Wilson R.K."/>
        </authorList>
    </citation>
    <scope>NUCLEOTIDE SEQUENCE [LARGE SCALE GENOMIC DNA]</scope>
    <source>
        <strain evidence="6 7">YIT 12067</strain>
    </source>
</reference>
<comment type="caution">
    <text evidence="6">The sequence shown here is derived from an EMBL/GenBank/DDBJ whole genome shotgun (WGS) entry which is preliminary data.</text>
</comment>
<dbReference type="FunFam" id="3.90.1530.30:FF:000001">
    <property type="entry name" value="Chromosome partitioning protein ParB"/>
    <property type="match status" value="1"/>
</dbReference>
<dbReference type="CDD" id="cd16393">
    <property type="entry name" value="SPO0J_N"/>
    <property type="match status" value="1"/>
</dbReference>
<dbReference type="SUPFAM" id="SSF110849">
    <property type="entry name" value="ParB/Sulfiredoxin"/>
    <property type="match status" value="1"/>
</dbReference>
<dbReference type="Proteomes" id="UP000004923">
    <property type="component" value="Unassembled WGS sequence"/>
</dbReference>
<dbReference type="eggNOG" id="COG1475">
    <property type="taxonomic scope" value="Bacteria"/>
</dbReference>
<dbReference type="Gene3D" id="1.10.10.2830">
    <property type="match status" value="1"/>
</dbReference>
<dbReference type="Pfam" id="PF02195">
    <property type="entry name" value="ParB_N"/>
    <property type="match status" value="1"/>
</dbReference>
<dbReference type="InterPro" id="IPR004437">
    <property type="entry name" value="ParB/RepB/Spo0J"/>
</dbReference>
<dbReference type="SUPFAM" id="SSF109709">
    <property type="entry name" value="KorB DNA-binding domain-like"/>
    <property type="match status" value="1"/>
</dbReference>
<evidence type="ECO:0000256" key="3">
    <source>
        <dbReference type="ARBA" id="ARBA00022829"/>
    </source>
</evidence>
<evidence type="ECO:0000256" key="2">
    <source>
        <dbReference type="ARBA" id="ARBA00006295"/>
    </source>
</evidence>
<dbReference type="AlphaFoldDB" id="E8LE81"/>
<dbReference type="GO" id="GO:0005694">
    <property type="term" value="C:chromosome"/>
    <property type="evidence" value="ECO:0007669"/>
    <property type="project" value="TreeGrafter"/>
</dbReference>